<dbReference type="AlphaFoldDB" id="I3IIB9"/>
<proteinExistence type="predicted"/>
<sequence>MYFQQFPGICLKTPAAKKPHLLNSCKVLKREKIIIWFLLREKIFLNIQYRENRCM</sequence>
<name>I3IIB9_9BACT</name>
<organism evidence="1 2">
    <name type="scientific">Candidatus Jettenia caeni</name>
    <dbReference type="NCBI Taxonomy" id="247490"/>
    <lineage>
        <taxon>Bacteria</taxon>
        <taxon>Pseudomonadati</taxon>
        <taxon>Planctomycetota</taxon>
        <taxon>Candidatus Brocadiia</taxon>
        <taxon>Candidatus Brocadiales</taxon>
        <taxon>Candidatus Brocadiaceae</taxon>
        <taxon>Candidatus Jettenia</taxon>
    </lineage>
</organism>
<accession>I3IIB9</accession>
<dbReference type="Proteomes" id="UP000002985">
    <property type="component" value="Unassembled WGS sequence"/>
</dbReference>
<reference evidence="1 2" key="1">
    <citation type="journal article" date="2012" name="FEBS Lett.">
        <title>Anammox organism KSU-1 expresses a NirK-type copper-containing nitrite reductase instead of a NirS-type with cytochrome cd1.</title>
        <authorList>
            <person name="Hira D."/>
            <person name="Toh H."/>
            <person name="Migita C.T."/>
            <person name="Okubo H."/>
            <person name="Nishiyama T."/>
            <person name="Hattori M."/>
            <person name="Furukawa K."/>
            <person name="Fujii T."/>
        </authorList>
    </citation>
    <scope>NUCLEOTIDE SEQUENCE [LARGE SCALE GENOMIC DNA]</scope>
</reference>
<gene>
    <name evidence="1" type="ORF">KSU1_B0607</name>
</gene>
<dbReference type="STRING" id="247490.KSU1_B0607"/>
<evidence type="ECO:0000313" key="1">
    <source>
        <dbReference type="EMBL" id="GAB61464.1"/>
    </source>
</evidence>
<protein>
    <submittedName>
        <fullName evidence="1">Uncharacterized protein</fullName>
    </submittedName>
</protein>
<comment type="caution">
    <text evidence="1">The sequence shown here is derived from an EMBL/GenBank/DDBJ whole genome shotgun (WGS) entry which is preliminary data.</text>
</comment>
<keyword evidence="2" id="KW-1185">Reference proteome</keyword>
<dbReference type="EMBL" id="BAFH01000002">
    <property type="protein sequence ID" value="GAB61464.1"/>
    <property type="molecule type" value="Genomic_DNA"/>
</dbReference>
<evidence type="ECO:0000313" key="2">
    <source>
        <dbReference type="Proteomes" id="UP000002985"/>
    </source>
</evidence>